<dbReference type="Pfam" id="PF01266">
    <property type="entry name" value="DAO"/>
    <property type="match status" value="1"/>
</dbReference>
<dbReference type="GO" id="GO:0004497">
    <property type="term" value="F:monooxygenase activity"/>
    <property type="evidence" value="ECO:0007669"/>
    <property type="project" value="UniProtKB-ARBA"/>
</dbReference>
<dbReference type="Pfam" id="PF00355">
    <property type="entry name" value="Rieske"/>
    <property type="match status" value="1"/>
</dbReference>
<keyword evidence="7" id="KW-1185">Reference proteome</keyword>
<dbReference type="GO" id="GO:0016705">
    <property type="term" value="F:oxidoreductase activity, acting on paired donors, with incorporation or reduction of molecular oxygen"/>
    <property type="evidence" value="ECO:0007669"/>
    <property type="project" value="UniProtKB-ARBA"/>
</dbReference>
<dbReference type="Gene3D" id="3.30.9.10">
    <property type="entry name" value="D-Amino Acid Oxidase, subunit A, domain 2"/>
    <property type="match status" value="1"/>
</dbReference>
<dbReference type="Gene3D" id="3.50.50.60">
    <property type="entry name" value="FAD/NAD(P)-binding domain"/>
    <property type="match status" value="1"/>
</dbReference>
<dbReference type="PANTHER" id="PTHR13847:SF274">
    <property type="entry name" value="RIESKE 2FE-2S IRON-SULFUR PROTEIN YHFW-RELATED"/>
    <property type="match status" value="1"/>
</dbReference>
<dbReference type="Gene3D" id="2.102.10.10">
    <property type="entry name" value="Rieske [2Fe-2S] iron-sulphur domain"/>
    <property type="match status" value="1"/>
</dbReference>
<dbReference type="InterPro" id="IPR036188">
    <property type="entry name" value="FAD/NAD-bd_sf"/>
</dbReference>
<dbReference type="PRINTS" id="PR00420">
    <property type="entry name" value="RNGMNOXGNASE"/>
</dbReference>
<keyword evidence="2" id="KW-0479">Metal-binding</keyword>
<organism evidence="6 7">
    <name type="scientific">Okibacterium fritillariae</name>
    <dbReference type="NCBI Taxonomy" id="123320"/>
    <lineage>
        <taxon>Bacteria</taxon>
        <taxon>Bacillati</taxon>
        <taxon>Actinomycetota</taxon>
        <taxon>Actinomycetes</taxon>
        <taxon>Micrococcales</taxon>
        <taxon>Microbacteriaceae</taxon>
        <taxon>Okibacterium</taxon>
    </lineage>
</organism>
<dbReference type="GO" id="GO:0051537">
    <property type="term" value="F:2 iron, 2 sulfur cluster binding"/>
    <property type="evidence" value="ECO:0007669"/>
    <property type="project" value="UniProtKB-KW"/>
</dbReference>
<dbReference type="InterPro" id="IPR036922">
    <property type="entry name" value="Rieske_2Fe-2S_sf"/>
</dbReference>
<dbReference type="Proteomes" id="UP000190857">
    <property type="component" value="Unassembled WGS sequence"/>
</dbReference>
<evidence type="ECO:0000313" key="6">
    <source>
        <dbReference type="EMBL" id="SKC35111.1"/>
    </source>
</evidence>
<dbReference type="PANTHER" id="PTHR13847">
    <property type="entry name" value="SARCOSINE DEHYDROGENASE-RELATED"/>
    <property type="match status" value="1"/>
</dbReference>
<dbReference type="RefSeq" id="WP_079727853.1">
    <property type="nucleotide sequence ID" value="NZ_FUZP01000001.1"/>
</dbReference>
<evidence type="ECO:0000259" key="5">
    <source>
        <dbReference type="PROSITE" id="PS51296"/>
    </source>
</evidence>
<evidence type="ECO:0000256" key="1">
    <source>
        <dbReference type="ARBA" id="ARBA00022714"/>
    </source>
</evidence>
<dbReference type="InterPro" id="IPR006076">
    <property type="entry name" value="FAD-dep_OxRdtase"/>
</dbReference>
<dbReference type="EMBL" id="FUZP01000001">
    <property type="protein sequence ID" value="SKC35111.1"/>
    <property type="molecule type" value="Genomic_DNA"/>
</dbReference>
<keyword evidence="3" id="KW-0408">Iron</keyword>
<keyword evidence="4" id="KW-0411">Iron-sulfur</keyword>
<feature type="domain" description="Rieske" evidence="5">
    <location>
        <begin position="414"/>
        <end position="497"/>
    </location>
</feature>
<dbReference type="SUPFAM" id="SSF51905">
    <property type="entry name" value="FAD/NAD(P)-binding domain"/>
    <property type="match status" value="1"/>
</dbReference>
<name>A0A1T5I7D6_9MICO</name>
<evidence type="ECO:0000313" key="7">
    <source>
        <dbReference type="Proteomes" id="UP000190857"/>
    </source>
</evidence>
<evidence type="ECO:0000256" key="3">
    <source>
        <dbReference type="ARBA" id="ARBA00023004"/>
    </source>
</evidence>
<evidence type="ECO:0000256" key="4">
    <source>
        <dbReference type="ARBA" id="ARBA00023014"/>
    </source>
</evidence>
<keyword evidence="1" id="KW-0001">2Fe-2S</keyword>
<dbReference type="GO" id="GO:0046872">
    <property type="term" value="F:metal ion binding"/>
    <property type="evidence" value="ECO:0007669"/>
    <property type="project" value="UniProtKB-KW"/>
</dbReference>
<dbReference type="STRING" id="123320.SAMN06309945_0014"/>
<proteinExistence type="predicted"/>
<gene>
    <name evidence="6" type="ORF">SAMN06309945_0014</name>
</gene>
<evidence type="ECO:0000256" key="2">
    <source>
        <dbReference type="ARBA" id="ARBA00022723"/>
    </source>
</evidence>
<reference evidence="6 7" key="1">
    <citation type="submission" date="2017-02" db="EMBL/GenBank/DDBJ databases">
        <authorList>
            <person name="Peterson S.W."/>
        </authorList>
    </citation>
    <scope>NUCLEOTIDE SEQUENCE [LARGE SCALE GENOMIC DNA]</scope>
    <source>
        <strain evidence="6 7">VKM Ac-2059</strain>
    </source>
</reference>
<dbReference type="GO" id="GO:0005737">
    <property type="term" value="C:cytoplasm"/>
    <property type="evidence" value="ECO:0007669"/>
    <property type="project" value="TreeGrafter"/>
</dbReference>
<dbReference type="InterPro" id="IPR017941">
    <property type="entry name" value="Rieske_2Fe-2S"/>
</dbReference>
<protein>
    <submittedName>
        <fullName evidence="6">Glycine/D-amino acid oxidase</fullName>
    </submittedName>
</protein>
<dbReference type="AlphaFoldDB" id="A0A1T5I7D6"/>
<dbReference type="OrthoDB" id="9767869at2"/>
<dbReference type="SUPFAM" id="SSF50022">
    <property type="entry name" value="ISP domain"/>
    <property type="match status" value="1"/>
</dbReference>
<dbReference type="PROSITE" id="PS51296">
    <property type="entry name" value="RIESKE"/>
    <property type="match status" value="1"/>
</dbReference>
<accession>A0A1T5I7D6</accession>
<sequence>MSPVSLWNAHAPEFVSDPFVVEEHADVIVVGAGLTGLLTATLLARAGVDVLVLEARTPGAVTSGNTTAKISVLQGTKLSTILSHHSQKLGRAYVEANTDGQALLLALCAEWGVPVDVRDAYTYAVSDEGLKQARKEFEANEKLGLGVEWVETSELPYDIKGAVRMPAQAQFDPMDLIAAAITDIRAHGGRVVSGVRVTGVDVESPTLVETERGDVHAENVVLATGIPILDRGGYFAKVSPTRSYAIAFTGAAATPQGMYLSADTPSRSVRQATVDGVDYLIIGGNDHPVGRGGSEREKVEDLVAWTEQHFPGAEVAYSWSAQDYSSHNQIPFVGALPRGRGTVYMATGYDKWGMTNAAAASLRLTAELTDAEQPGWAKVWGTRITTPADLAEGALHNAEVGVEIVKGWAHVLTGAPSEAPAEGQGVVTRASDGLAPVGTSTVDGKTCAVSAVCPHLGGVVSWNDQEQSWDCPLHGSRFSAQGDLLEGPAVAGLAAHE</sequence>